<organism evidence="5">
    <name type="scientific">marine metagenome</name>
    <dbReference type="NCBI Taxonomy" id="408172"/>
    <lineage>
        <taxon>unclassified sequences</taxon>
        <taxon>metagenomes</taxon>
        <taxon>ecological metagenomes</taxon>
    </lineage>
</organism>
<gene>
    <name evidence="5" type="ORF">METZ01_LOCUS318281</name>
</gene>
<dbReference type="Pfam" id="PF04851">
    <property type="entry name" value="ResIII"/>
    <property type="match status" value="1"/>
</dbReference>
<evidence type="ECO:0000259" key="4">
    <source>
        <dbReference type="PROSITE" id="PS51192"/>
    </source>
</evidence>
<feature type="non-terminal residue" evidence="5">
    <location>
        <position position="320"/>
    </location>
</feature>
<dbReference type="Gene3D" id="6.10.140.240">
    <property type="match status" value="1"/>
</dbReference>
<protein>
    <recommendedName>
        <fullName evidence="4">Helicase ATP-binding domain-containing protein</fullName>
    </recommendedName>
</protein>
<dbReference type="InterPro" id="IPR006935">
    <property type="entry name" value="Helicase/UvrB_N"/>
</dbReference>
<dbReference type="GO" id="GO:0003677">
    <property type="term" value="F:DNA binding"/>
    <property type="evidence" value="ECO:0007669"/>
    <property type="project" value="InterPro"/>
</dbReference>
<dbReference type="Gene3D" id="3.40.50.300">
    <property type="entry name" value="P-loop containing nucleotide triphosphate hydrolases"/>
    <property type="match status" value="1"/>
</dbReference>
<dbReference type="PANTHER" id="PTHR24029">
    <property type="entry name" value="UVRABC SYSTEM PROTEIN B"/>
    <property type="match status" value="1"/>
</dbReference>
<dbReference type="PANTHER" id="PTHR24029:SF0">
    <property type="entry name" value="UVRABC SYSTEM PROTEIN B"/>
    <property type="match status" value="1"/>
</dbReference>
<keyword evidence="1" id="KW-0963">Cytoplasm</keyword>
<dbReference type="InterPro" id="IPR027417">
    <property type="entry name" value="P-loop_NTPase"/>
</dbReference>
<reference evidence="5" key="1">
    <citation type="submission" date="2018-05" db="EMBL/GenBank/DDBJ databases">
        <authorList>
            <person name="Lanie J.A."/>
            <person name="Ng W.-L."/>
            <person name="Kazmierczak K.M."/>
            <person name="Andrzejewski T.M."/>
            <person name="Davidsen T.M."/>
            <person name="Wayne K.J."/>
            <person name="Tettelin H."/>
            <person name="Glass J.I."/>
            <person name="Rusch D."/>
            <person name="Podicherti R."/>
            <person name="Tsui H.-C.T."/>
            <person name="Winkler M.E."/>
        </authorList>
    </citation>
    <scope>NUCLEOTIDE SEQUENCE</scope>
</reference>
<proteinExistence type="predicted"/>
<evidence type="ECO:0000256" key="1">
    <source>
        <dbReference type="ARBA" id="ARBA00022490"/>
    </source>
</evidence>
<keyword evidence="2" id="KW-0547">Nucleotide-binding</keyword>
<accession>A0A382NY97</accession>
<dbReference type="SMART" id="SM00487">
    <property type="entry name" value="DEXDc"/>
    <property type="match status" value="1"/>
</dbReference>
<evidence type="ECO:0000313" key="5">
    <source>
        <dbReference type="EMBL" id="SVC65427.1"/>
    </source>
</evidence>
<dbReference type="GO" id="GO:0016887">
    <property type="term" value="F:ATP hydrolysis activity"/>
    <property type="evidence" value="ECO:0007669"/>
    <property type="project" value="InterPro"/>
</dbReference>
<name>A0A382NY97_9ZZZZ</name>
<dbReference type="AlphaFoldDB" id="A0A382NY97"/>
<sequence>MSGFRLQSSYVPAGDQPQAIEQLVSGIEKDMKHQVLLGITGSGKTFTMANVIQKVQKPTLILSHNKTLAAQLYGEFKSLFPDNAVEFFISYYDYYQPEAYLPVTDTFIEKDMSMDEEINRLRLKATTSLIGREDVIIICSVSCIYGIGSPEAYKSLLVHIDKSSPMDQKEFLHSLVNIHYIRNDLSLEPGMFRVRGDIIEIFPAYEECALRIELFGDDVDKIYTFDPLTGEMQREFDDFWIYPAKHFVTTRENLNRAMEDIRRELSDRLKYLRGEGMLLEAQRLEQRTLYDLEMMAELGYCSGIENYSRHLEGRKEGERP</sequence>
<dbReference type="PROSITE" id="PS51192">
    <property type="entry name" value="HELICASE_ATP_BIND_1"/>
    <property type="match status" value="1"/>
</dbReference>
<dbReference type="InterPro" id="IPR041471">
    <property type="entry name" value="UvrB_inter"/>
</dbReference>
<dbReference type="SUPFAM" id="SSF52540">
    <property type="entry name" value="P-loop containing nucleoside triphosphate hydrolases"/>
    <property type="match status" value="1"/>
</dbReference>
<dbReference type="InterPro" id="IPR014001">
    <property type="entry name" value="Helicase_ATP-bd"/>
</dbReference>
<evidence type="ECO:0000256" key="3">
    <source>
        <dbReference type="ARBA" id="ARBA00022840"/>
    </source>
</evidence>
<dbReference type="GO" id="GO:0005524">
    <property type="term" value="F:ATP binding"/>
    <property type="evidence" value="ECO:0007669"/>
    <property type="project" value="UniProtKB-KW"/>
</dbReference>
<keyword evidence="3" id="KW-0067">ATP-binding</keyword>
<dbReference type="EMBL" id="UINC01103215">
    <property type="protein sequence ID" value="SVC65427.1"/>
    <property type="molecule type" value="Genomic_DNA"/>
</dbReference>
<dbReference type="GO" id="GO:0009380">
    <property type="term" value="C:excinuclease repair complex"/>
    <property type="evidence" value="ECO:0007669"/>
    <property type="project" value="InterPro"/>
</dbReference>
<dbReference type="Pfam" id="PF17757">
    <property type="entry name" value="UvrB_inter"/>
    <property type="match status" value="1"/>
</dbReference>
<dbReference type="InterPro" id="IPR004807">
    <property type="entry name" value="UvrB"/>
</dbReference>
<evidence type="ECO:0000256" key="2">
    <source>
        <dbReference type="ARBA" id="ARBA00022741"/>
    </source>
</evidence>
<dbReference type="GO" id="GO:0006289">
    <property type="term" value="P:nucleotide-excision repair"/>
    <property type="evidence" value="ECO:0007669"/>
    <property type="project" value="InterPro"/>
</dbReference>
<feature type="domain" description="Helicase ATP-binding" evidence="4">
    <location>
        <begin position="25"/>
        <end position="157"/>
    </location>
</feature>